<organism evidence="3 4">
    <name type="scientific">Parthenolecanium corni</name>
    <dbReference type="NCBI Taxonomy" id="536013"/>
    <lineage>
        <taxon>Eukaryota</taxon>
        <taxon>Metazoa</taxon>
        <taxon>Ecdysozoa</taxon>
        <taxon>Arthropoda</taxon>
        <taxon>Hexapoda</taxon>
        <taxon>Insecta</taxon>
        <taxon>Pterygota</taxon>
        <taxon>Neoptera</taxon>
        <taxon>Paraneoptera</taxon>
        <taxon>Hemiptera</taxon>
        <taxon>Sternorrhyncha</taxon>
        <taxon>Coccoidea</taxon>
        <taxon>Coccidae</taxon>
        <taxon>Parthenolecanium</taxon>
    </lineage>
</organism>
<dbReference type="InterPro" id="IPR036719">
    <property type="entry name" value="Neuro-gated_channel_TM_sf"/>
</dbReference>
<evidence type="ECO:0000256" key="1">
    <source>
        <dbReference type="SAM" id="Phobius"/>
    </source>
</evidence>
<comment type="caution">
    <text evidence="3">The sequence shown here is derived from an EMBL/GenBank/DDBJ whole genome shotgun (WGS) entry which is preliminary data.</text>
</comment>
<keyword evidence="1" id="KW-1133">Transmembrane helix</keyword>
<gene>
    <name evidence="3" type="ORF">V9T40_005605</name>
</gene>
<evidence type="ECO:0000313" key="4">
    <source>
        <dbReference type="Proteomes" id="UP001367676"/>
    </source>
</evidence>
<keyword evidence="1" id="KW-0472">Membrane</keyword>
<sequence>MLVIVSWVSFWLDPGAVPARVSLGVMTLLTMATQTSSINASLPPVSYTKAIDVWTGVCLTFVFGALLEFALVNYASRSDIYYEKLKKQARASKVEHGNTFGPKPLINHSGHVEMIRHCEAHMQQSSGCWCFKSWMSKFPTRSKRIDVISRIIFPLVFALFNITYWSTYLLRDAQEEQ</sequence>
<dbReference type="AlphaFoldDB" id="A0AAN9TSE6"/>
<evidence type="ECO:0000313" key="3">
    <source>
        <dbReference type="EMBL" id="KAK7604419.1"/>
    </source>
</evidence>
<dbReference type="GO" id="GO:0004888">
    <property type="term" value="F:transmembrane signaling receptor activity"/>
    <property type="evidence" value="ECO:0007669"/>
    <property type="project" value="InterPro"/>
</dbReference>
<protein>
    <recommendedName>
        <fullName evidence="2">Neurotransmitter-gated ion-channel transmembrane domain-containing protein</fullName>
    </recommendedName>
</protein>
<dbReference type="GO" id="GO:0005254">
    <property type="term" value="F:chloride channel activity"/>
    <property type="evidence" value="ECO:0007669"/>
    <property type="project" value="UniProtKB-ARBA"/>
</dbReference>
<feature type="transmembrane region" description="Helical" evidence="1">
    <location>
        <begin position="147"/>
        <end position="167"/>
    </location>
</feature>
<proteinExistence type="predicted"/>
<dbReference type="SUPFAM" id="SSF90112">
    <property type="entry name" value="Neurotransmitter-gated ion-channel transmembrane pore"/>
    <property type="match status" value="1"/>
</dbReference>
<dbReference type="Pfam" id="PF02932">
    <property type="entry name" value="Neur_chan_memb"/>
    <property type="match status" value="1"/>
</dbReference>
<dbReference type="CDD" id="cd19062">
    <property type="entry name" value="LGIC_TM_GluCl"/>
    <property type="match status" value="1"/>
</dbReference>
<dbReference type="InterPro" id="IPR038050">
    <property type="entry name" value="Neuro_actylchol_rec"/>
</dbReference>
<name>A0AAN9TSE6_9HEMI</name>
<dbReference type="Proteomes" id="UP001367676">
    <property type="component" value="Unassembled WGS sequence"/>
</dbReference>
<feature type="domain" description="Neurotransmitter-gated ion-channel transmembrane" evidence="2">
    <location>
        <begin position="1"/>
        <end position="79"/>
    </location>
</feature>
<reference evidence="3 4" key="1">
    <citation type="submission" date="2024-03" db="EMBL/GenBank/DDBJ databases">
        <title>Adaptation during the transition from Ophiocordyceps entomopathogen to insect associate is accompanied by gene loss and intensified selection.</title>
        <authorList>
            <person name="Ward C.M."/>
            <person name="Onetto C.A."/>
            <person name="Borneman A.R."/>
        </authorList>
    </citation>
    <scope>NUCLEOTIDE SEQUENCE [LARGE SCALE GENOMIC DNA]</scope>
    <source>
        <strain evidence="3">AWRI1</strain>
        <tissue evidence="3">Single Adult Female</tissue>
    </source>
</reference>
<dbReference type="GO" id="GO:0099095">
    <property type="term" value="F:ligand-gated monoatomic anion channel activity"/>
    <property type="evidence" value="ECO:0007669"/>
    <property type="project" value="UniProtKB-ARBA"/>
</dbReference>
<dbReference type="GO" id="GO:0005230">
    <property type="term" value="F:extracellular ligand-gated monoatomic ion channel activity"/>
    <property type="evidence" value="ECO:0007669"/>
    <property type="project" value="UniProtKB-ARBA"/>
</dbReference>
<dbReference type="PRINTS" id="PR00253">
    <property type="entry name" value="GABAARECEPTR"/>
</dbReference>
<evidence type="ECO:0000259" key="2">
    <source>
        <dbReference type="Pfam" id="PF02932"/>
    </source>
</evidence>
<keyword evidence="4" id="KW-1185">Reference proteome</keyword>
<accession>A0AAN9TSE6</accession>
<dbReference type="EMBL" id="JBBCAQ010000003">
    <property type="protein sequence ID" value="KAK7604419.1"/>
    <property type="molecule type" value="Genomic_DNA"/>
</dbReference>
<feature type="transmembrane region" description="Helical" evidence="1">
    <location>
        <begin position="53"/>
        <end position="76"/>
    </location>
</feature>
<dbReference type="InterPro" id="IPR006028">
    <property type="entry name" value="GABAA/Glycine_rcpt"/>
</dbReference>
<dbReference type="InterPro" id="IPR006201">
    <property type="entry name" value="Neur_channel"/>
</dbReference>
<dbReference type="Gene3D" id="1.20.58.390">
    <property type="entry name" value="Neurotransmitter-gated ion-channel transmembrane domain"/>
    <property type="match status" value="1"/>
</dbReference>
<dbReference type="PANTHER" id="PTHR18945">
    <property type="entry name" value="NEUROTRANSMITTER GATED ION CHANNEL"/>
    <property type="match status" value="1"/>
</dbReference>
<dbReference type="InterPro" id="IPR006029">
    <property type="entry name" value="Neurotrans-gated_channel_TM"/>
</dbReference>
<dbReference type="GO" id="GO:0016020">
    <property type="term" value="C:membrane"/>
    <property type="evidence" value="ECO:0007669"/>
    <property type="project" value="InterPro"/>
</dbReference>
<dbReference type="InterPro" id="IPR044721">
    <property type="entry name" value="GluCl_TM"/>
</dbReference>
<keyword evidence="1" id="KW-0812">Transmembrane</keyword>